<comment type="caution">
    <text evidence="1">The sequence shown here is derived from an EMBL/GenBank/DDBJ whole genome shotgun (WGS) entry which is preliminary data.</text>
</comment>
<proteinExistence type="predicted"/>
<sequence>MNTWGELYRPLEKTVAAGAETLKRRSKQPKLLKILRFLSLSLYLPTRQVQKSRAKGAIAVHGAARFDRSLGSAVCGKHLDSCSLRGASKK</sequence>
<protein>
    <submittedName>
        <fullName evidence="1">Uncharacterized protein</fullName>
    </submittedName>
</protein>
<organism evidence="1 2">
    <name type="scientific">Steinernema carpocapsae</name>
    <name type="common">Entomopathogenic nematode</name>
    <dbReference type="NCBI Taxonomy" id="34508"/>
    <lineage>
        <taxon>Eukaryota</taxon>
        <taxon>Metazoa</taxon>
        <taxon>Ecdysozoa</taxon>
        <taxon>Nematoda</taxon>
        <taxon>Chromadorea</taxon>
        <taxon>Rhabditida</taxon>
        <taxon>Tylenchina</taxon>
        <taxon>Panagrolaimomorpha</taxon>
        <taxon>Strongyloidoidea</taxon>
        <taxon>Steinernematidae</taxon>
        <taxon>Steinernema</taxon>
    </lineage>
</organism>
<dbReference type="EMBL" id="AZBU02000005">
    <property type="protein sequence ID" value="TKR77251.1"/>
    <property type="molecule type" value="Genomic_DNA"/>
</dbReference>
<evidence type="ECO:0000313" key="2">
    <source>
        <dbReference type="Proteomes" id="UP000298663"/>
    </source>
</evidence>
<dbReference type="AlphaFoldDB" id="A0A4U5N545"/>
<dbReference type="Proteomes" id="UP000298663">
    <property type="component" value="Unassembled WGS sequence"/>
</dbReference>
<name>A0A4U5N545_STECR</name>
<keyword evidence="2" id="KW-1185">Reference proteome</keyword>
<evidence type="ECO:0000313" key="1">
    <source>
        <dbReference type="EMBL" id="TKR77251.1"/>
    </source>
</evidence>
<accession>A0A4U5N545</accession>
<reference evidence="1 2" key="2">
    <citation type="journal article" date="2019" name="G3 (Bethesda)">
        <title>Hybrid Assembly of the Genome of the Entomopathogenic Nematode Steinernema carpocapsae Identifies the X-Chromosome.</title>
        <authorList>
            <person name="Serra L."/>
            <person name="Macchietto M."/>
            <person name="Macias-Munoz A."/>
            <person name="McGill C.J."/>
            <person name="Rodriguez I.M."/>
            <person name="Rodriguez B."/>
            <person name="Murad R."/>
            <person name="Mortazavi A."/>
        </authorList>
    </citation>
    <scope>NUCLEOTIDE SEQUENCE [LARGE SCALE GENOMIC DNA]</scope>
    <source>
        <strain evidence="1 2">ALL</strain>
    </source>
</reference>
<reference evidence="1 2" key="1">
    <citation type="journal article" date="2015" name="Genome Biol.">
        <title>Comparative genomics of Steinernema reveals deeply conserved gene regulatory networks.</title>
        <authorList>
            <person name="Dillman A.R."/>
            <person name="Macchietto M."/>
            <person name="Porter C.F."/>
            <person name="Rogers A."/>
            <person name="Williams B."/>
            <person name="Antoshechkin I."/>
            <person name="Lee M.M."/>
            <person name="Goodwin Z."/>
            <person name="Lu X."/>
            <person name="Lewis E.E."/>
            <person name="Goodrich-Blair H."/>
            <person name="Stock S.P."/>
            <person name="Adams B.J."/>
            <person name="Sternberg P.W."/>
            <person name="Mortazavi A."/>
        </authorList>
    </citation>
    <scope>NUCLEOTIDE SEQUENCE [LARGE SCALE GENOMIC DNA]</scope>
    <source>
        <strain evidence="1 2">ALL</strain>
    </source>
</reference>
<gene>
    <name evidence="1" type="ORF">L596_018259</name>
</gene>